<accession>A0ABV1FC52</accession>
<dbReference type="EMBL" id="JBBMEZ010000044">
    <property type="protein sequence ID" value="MEQ2470861.1"/>
    <property type="molecule type" value="Genomic_DNA"/>
</dbReference>
<keyword evidence="2" id="KW-1185">Reference proteome</keyword>
<dbReference type="RefSeq" id="WP_015524131.1">
    <property type="nucleotide sequence ID" value="NZ_JBBMEZ010000044.1"/>
</dbReference>
<dbReference type="InterPro" id="IPR025591">
    <property type="entry name" value="RloB"/>
</dbReference>
<proteinExistence type="predicted"/>
<dbReference type="Proteomes" id="UP001490816">
    <property type="component" value="Unassembled WGS sequence"/>
</dbReference>
<protein>
    <submittedName>
        <fullName evidence="1">RloB family protein</fullName>
    </submittedName>
</protein>
<evidence type="ECO:0000313" key="1">
    <source>
        <dbReference type="EMBL" id="MEQ2470861.1"/>
    </source>
</evidence>
<dbReference type="Pfam" id="PF13707">
    <property type="entry name" value="RloB"/>
    <property type="match status" value="1"/>
</dbReference>
<sequence length="233" mass="27364">MAPVRSYYNWNQRKSDTNEAIEPYRKYFFICEGANTETWYFEKLVDYKKELGINPNIDIRFLEKTQQDKNISFPRRLIEFAEEQKLNSDISFDAEMDRMIIVFDADIFEEKVKDFDEVVAFGENNNILGISNPAFELFLLLHYKDAYEKYIKPNEKEIISNEKVGNQRYIRNLFTQVSGINPKKNKSIGELVKQVDFAIVEECKINEDIHQCSGQVTCNIAKIINDIRNNKAI</sequence>
<organism evidence="1 2">
    <name type="scientific">Ruminococcoides intestinale</name>
    <dbReference type="NCBI Taxonomy" id="3133162"/>
    <lineage>
        <taxon>Bacteria</taxon>
        <taxon>Bacillati</taxon>
        <taxon>Bacillota</taxon>
        <taxon>Clostridia</taxon>
        <taxon>Eubacteriales</taxon>
        <taxon>Oscillospiraceae</taxon>
        <taxon>Ruminococcoides</taxon>
    </lineage>
</organism>
<name>A0ABV1FC52_9FIRM</name>
<comment type="caution">
    <text evidence="1">The sequence shown here is derived from an EMBL/GenBank/DDBJ whole genome shotgun (WGS) entry which is preliminary data.</text>
</comment>
<reference evidence="1 2" key="1">
    <citation type="submission" date="2024-03" db="EMBL/GenBank/DDBJ databases">
        <title>Human intestinal bacterial collection.</title>
        <authorList>
            <person name="Pauvert C."/>
            <person name="Hitch T.C.A."/>
            <person name="Clavel T."/>
        </authorList>
    </citation>
    <scope>NUCLEOTIDE SEQUENCE [LARGE SCALE GENOMIC DNA]</scope>
    <source>
        <strain evidence="1 2">CLA-JM-H38</strain>
    </source>
</reference>
<gene>
    <name evidence="1" type="ORF">WMO39_11080</name>
</gene>
<evidence type="ECO:0000313" key="2">
    <source>
        <dbReference type="Proteomes" id="UP001490816"/>
    </source>
</evidence>